<feature type="transmembrane region" description="Helical" evidence="2">
    <location>
        <begin position="146"/>
        <end position="165"/>
    </location>
</feature>
<gene>
    <name evidence="4" type="ORF">ACFSJH_06550</name>
</gene>
<sequence>MNQQWIANNDHIGYRICVSLLMYGLYLQWPLPWLTASHWQSMETIIVVIIYPLLVMLLSLWRMPLMVAAIVYSSLIGICLALLFKNDQATLWSWIYVLVETWGRDIFAIFTGDLLVISSELQTLLLLIGVTMLLPALQQFIWWRQWSYSLFAVTCFYLLVIQLWFGTSVFYYMWLTIVIGLLLVAMTTILRIQRLLDVENISVLSAAHAPLSTQPPAYRSAPMQKRHTVLMSKGSKWWLQVVSIIVVIGGLPLFITMQQDKQMEQPQFVENWNEQLLSLIDKSFRPSEPLAIPASAAVNLAGNNQATKVVSGYSFHDNELGAPFQNDNRTLFYGQSAIETYWRGETKSYYDGRGWQFSPEELQRDAVQIGAFGLGEQREHTEQADGMTGQWVEQTITFVQPQVGLPLFSASEQAQLVNVGTDDTTLASANYYVNATSGAMYMASRNAPVQQYTTRSYLTPLSALQQQIHHNNEPVIDIASYVQLPKDIPQRVQALAADIVSNVDKEGEQERYKQVKAIEHYLQQQYTYTRDETEVPPAEVDFVDHFLFEQQSGYCVHFSSAMVVMLRTLDIPARWVKGFTPGTLTSLSEQAVYEVNNANAHAWVEVYFDNVGWLPFEPTPGYNGALLGAGEELALAEAMAASTVVDPAISSESNHDKVLWMTLIVMIVLVTLFVGIAVWRKIKTKWTVSLALLLYARSYKQYNFWQTRWHKLDSQNNNSQVKRAKIEQKLTNLNRTIERHYMKVIQYMWQQVDHTYVIKESRRIRAEEVVTWQQKRTMLSPLLDMQQQQIMQQLMLWYDEVKFAPIEKGKRWQSAPEPRELHIFIQHLLRNQSGIKISHEQSLHQRM</sequence>
<keyword evidence="2" id="KW-0812">Transmembrane</keyword>
<accession>A0ABW4YIT7</accession>
<keyword evidence="1" id="KW-0175">Coiled coil</keyword>
<comment type="caution">
    <text evidence="4">The sequence shown here is derived from an EMBL/GenBank/DDBJ whole genome shotgun (WGS) entry which is preliminary data.</text>
</comment>
<dbReference type="PANTHER" id="PTHR42736:SF1">
    <property type="entry name" value="PROTEIN-GLUTAMINE GAMMA-GLUTAMYLTRANSFERASE"/>
    <property type="match status" value="1"/>
</dbReference>
<proteinExistence type="predicted"/>
<evidence type="ECO:0000313" key="4">
    <source>
        <dbReference type="EMBL" id="MFD2115393.1"/>
    </source>
</evidence>
<dbReference type="SMART" id="SM00460">
    <property type="entry name" value="TGc"/>
    <property type="match status" value="1"/>
</dbReference>
<evidence type="ECO:0000259" key="3">
    <source>
        <dbReference type="SMART" id="SM00460"/>
    </source>
</evidence>
<reference evidence="5" key="1">
    <citation type="journal article" date="2019" name="Int. J. Syst. Evol. Microbiol.">
        <title>The Global Catalogue of Microorganisms (GCM) 10K type strain sequencing project: providing services to taxonomists for standard genome sequencing and annotation.</title>
        <authorList>
            <consortium name="The Broad Institute Genomics Platform"/>
            <consortium name="The Broad Institute Genome Sequencing Center for Infectious Disease"/>
            <person name="Wu L."/>
            <person name="Ma J."/>
        </authorList>
    </citation>
    <scope>NUCLEOTIDE SEQUENCE [LARGE SCALE GENOMIC DNA]</scope>
    <source>
        <strain evidence="5">GH52</strain>
    </source>
</reference>
<dbReference type="EMBL" id="JBHUHO010000016">
    <property type="protein sequence ID" value="MFD2115393.1"/>
    <property type="molecule type" value="Genomic_DNA"/>
</dbReference>
<keyword evidence="2" id="KW-1133">Transmembrane helix</keyword>
<dbReference type="Proteomes" id="UP001597362">
    <property type="component" value="Unassembled WGS sequence"/>
</dbReference>
<feature type="coiled-coil region" evidence="1">
    <location>
        <begin position="716"/>
        <end position="743"/>
    </location>
</feature>
<organism evidence="4 5">
    <name type="scientific">Paenibacillus yanchengensis</name>
    <dbReference type="NCBI Taxonomy" id="2035833"/>
    <lineage>
        <taxon>Bacteria</taxon>
        <taxon>Bacillati</taxon>
        <taxon>Bacillota</taxon>
        <taxon>Bacilli</taxon>
        <taxon>Bacillales</taxon>
        <taxon>Paenibacillaceae</taxon>
        <taxon>Paenibacillus</taxon>
    </lineage>
</organism>
<dbReference type="InterPro" id="IPR002931">
    <property type="entry name" value="Transglutaminase-like"/>
</dbReference>
<keyword evidence="2" id="KW-0472">Membrane</keyword>
<dbReference type="RefSeq" id="WP_377770507.1">
    <property type="nucleotide sequence ID" value="NZ_JBHUHO010000016.1"/>
</dbReference>
<dbReference type="Gene3D" id="3.10.620.30">
    <property type="match status" value="1"/>
</dbReference>
<name>A0ABW4YIT7_9BACL</name>
<feature type="transmembrane region" description="Helical" evidence="2">
    <location>
        <begin position="12"/>
        <end position="29"/>
    </location>
</feature>
<keyword evidence="5" id="KW-1185">Reference proteome</keyword>
<dbReference type="InterPro" id="IPR052901">
    <property type="entry name" value="Bact_TGase-like"/>
</dbReference>
<feature type="transmembrane region" description="Helical" evidence="2">
    <location>
        <begin position="658"/>
        <end position="679"/>
    </location>
</feature>
<protein>
    <submittedName>
        <fullName evidence="4">Transglutaminase domain-containing protein</fullName>
    </submittedName>
</protein>
<dbReference type="SUPFAM" id="SSF54001">
    <property type="entry name" value="Cysteine proteinases"/>
    <property type="match status" value="1"/>
</dbReference>
<evidence type="ECO:0000256" key="1">
    <source>
        <dbReference type="SAM" id="Coils"/>
    </source>
</evidence>
<dbReference type="PANTHER" id="PTHR42736">
    <property type="entry name" value="PROTEIN-GLUTAMINE GAMMA-GLUTAMYLTRANSFERASE"/>
    <property type="match status" value="1"/>
</dbReference>
<feature type="transmembrane region" description="Helical" evidence="2">
    <location>
        <begin position="106"/>
        <end position="134"/>
    </location>
</feature>
<dbReference type="Pfam" id="PF01841">
    <property type="entry name" value="Transglut_core"/>
    <property type="match status" value="1"/>
</dbReference>
<dbReference type="InterPro" id="IPR038765">
    <property type="entry name" value="Papain-like_cys_pep_sf"/>
</dbReference>
<feature type="transmembrane region" description="Helical" evidence="2">
    <location>
        <begin position="41"/>
        <end position="58"/>
    </location>
</feature>
<evidence type="ECO:0000256" key="2">
    <source>
        <dbReference type="SAM" id="Phobius"/>
    </source>
</evidence>
<feature type="transmembrane region" description="Helical" evidence="2">
    <location>
        <begin position="171"/>
        <end position="190"/>
    </location>
</feature>
<feature type="transmembrane region" description="Helical" evidence="2">
    <location>
        <begin position="65"/>
        <end position="84"/>
    </location>
</feature>
<evidence type="ECO:0000313" key="5">
    <source>
        <dbReference type="Proteomes" id="UP001597362"/>
    </source>
</evidence>
<feature type="domain" description="Transglutaminase-like" evidence="3">
    <location>
        <begin position="547"/>
        <end position="620"/>
    </location>
</feature>
<feature type="transmembrane region" description="Helical" evidence="2">
    <location>
        <begin position="237"/>
        <end position="257"/>
    </location>
</feature>